<gene>
    <name evidence="1" type="ORF">FIV36_29715</name>
</gene>
<sequence>MYDDDFIPPAGNVPMVDEYPQNPGPTRFGAWFVSAEGTFYWNQYPDPPFNIVYHEGKMKNSDTMVEIAIETLPGNVAARLDALEAAVFPTTP</sequence>
<evidence type="ECO:0000313" key="2">
    <source>
        <dbReference type="Proteomes" id="UP000317951"/>
    </source>
</evidence>
<dbReference type="RefSeq" id="WP_042947832.1">
    <property type="nucleotide sequence ID" value="NZ_LT629689.1"/>
</dbReference>
<comment type="caution">
    <text evidence="1">The sequence shown here is derived from an EMBL/GenBank/DDBJ whole genome shotgun (WGS) entry which is preliminary data.</text>
</comment>
<reference evidence="1 2" key="1">
    <citation type="submission" date="2019-06" db="EMBL/GenBank/DDBJ databases">
        <title>Pseudomonas bimorpha sp. nov. isolated from bovine raw milk and skim milk concentrate.</title>
        <authorList>
            <person name="Hofmann K."/>
            <person name="Huptas C."/>
            <person name="Doll E."/>
            <person name="Scherer S."/>
            <person name="Wenning M."/>
        </authorList>
    </citation>
    <scope>NUCLEOTIDE SEQUENCE [LARGE SCALE GENOMIC DNA]</scope>
    <source>
        <strain evidence="1 2">DSM 17835</strain>
    </source>
</reference>
<accession>A0A5C5Q261</accession>
<protein>
    <submittedName>
        <fullName evidence="1">Uncharacterized protein</fullName>
    </submittedName>
</protein>
<evidence type="ECO:0000313" key="1">
    <source>
        <dbReference type="EMBL" id="TWR98377.1"/>
    </source>
</evidence>
<dbReference type="AlphaFoldDB" id="A0A5C5Q261"/>
<dbReference type="OrthoDB" id="7032187at2"/>
<organism evidence="1 2">
    <name type="scientific">Pseudomonas extremaustralis</name>
    <dbReference type="NCBI Taxonomy" id="359110"/>
    <lineage>
        <taxon>Bacteria</taxon>
        <taxon>Pseudomonadati</taxon>
        <taxon>Pseudomonadota</taxon>
        <taxon>Gammaproteobacteria</taxon>
        <taxon>Pseudomonadales</taxon>
        <taxon>Pseudomonadaceae</taxon>
        <taxon>Pseudomonas</taxon>
    </lineage>
</organism>
<name>A0A5C5Q261_9PSED</name>
<dbReference type="GeneID" id="78552222"/>
<dbReference type="EMBL" id="VFET01000045">
    <property type="protein sequence ID" value="TWR98377.1"/>
    <property type="molecule type" value="Genomic_DNA"/>
</dbReference>
<dbReference type="Proteomes" id="UP000317951">
    <property type="component" value="Unassembled WGS sequence"/>
</dbReference>
<proteinExistence type="predicted"/>